<dbReference type="EC" id="2.7.4.3" evidence="5 7"/>
<feature type="binding site" evidence="5">
    <location>
        <position position="168"/>
    </location>
    <ligand>
        <name>AMP</name>
        <dbReference type="ChEBI" id="CHEBI:456215"/>
    </ligand>
</feature>
<dbReference type="STRING" id="1679444.PYTT_0923"/>
<dbReference type="EMBL" id="LT629973">
    <property type="protein sequence ID" value="SEH81108.1"/>
    <property type="molecule type" value="Genomic_DNA"/>
</dbReference>
<dbReference type="PRINTS" id="PR00094">
    <property type="entry name" value="ADENYLTKNASE"/>
</dbReference>
<keyword evidence="3 5" id="KW-0547">Nucleotide-binding</keyword>
<comment type="subcellular location">
    <subcellularLocation>
        <location evidence="5 7">Cytoplasm</location>
    </subcellularLocation>
</comment>
<gene>
    <name evidence="5" type="primary">adk</name>
    <name evidence="8" type="ORF">PYTT_0923</name>
</gene>
<dbReference type="Pfam" id="PF00406">
    <property type="entry name" value="ADK"/>
    <property type="match status" value="1"/>
</dbReference>
<dbReference type="SUPFAM" id="SSF52540">
    <property type="entry name" value="P-loop containing nucleoside triphosphate hydrolases"/>
    <property type="match status" value="1"/>
</dbReference>
<name>A0A1H6L796_9BACT</name>
<evidence type="ECO:0000256" key="7">
    <source>
        <dbReference type="RuleBase" id="RU003331"/>
    </source>
</evidence>
<organism evidence="8 9">
    <name type="scientific">Akkermansia glycaniphila</name>
    <dbReference type="NCBI Taxonomy" id="1679444"/>
    <lineage>
        <taxon>Bacteria</taxon>
        <taxon>Pseudomonadati</taxon>
        <taxon>Verrucomicrobiota</taxon>
        <taxon>Verrucomicrobiia</taxon>
        <taxon>Verrucomicrobiales</taxon>
        <taxon>Akkermansiaceae</taxon>
        <taxon>Akkermansia</taxon>
    </lineage>
</organism>
<feature type="binding site" evidence="5">
    <location>
        <position position="95"/>
    </location>
    <ligand>
        <name>AMP</name>
        <dbReference type="ChEBI" id="CHEBI:456215"/>
    </ligand>
</feature>
<dbReference type="PROSITE" id="PS00113">
    <property type="entry name" value="ADENYLATE_KINASE"/>
    <property type="match status" value="1"/>
</dbReference>
<reference evidence="9" key="1">
    <citation type="submission" date="2016-09" db="EMBL/GenBank/DDBJ databases">
        <authorList>
            <person name="Koehorst J."/>
        </authorList>
    </citation>
    <scope>NUCLEOTIDE SEQUENCE [LARGE SCALE GENOMIC DNA]</scope>
</reference>
<evidence type="ECO:0000256" key="2">
    <source>
        <dbReference type="ARBA" id="ARBA00022727"/>
    </source>
</evidence>
<feature type="binding site" evidence="5">
    <location>
        <position position="196"/>
    </location>
    <ligand>
        <name>ATP</name>
        <dbReference type="ChEBI" id="CHEBI:30616"/>
    </ligand>
</feature>
<keyword evidence="4 5" id="KW-0418">Kinase</keyword>
<feature type="binding site" evidence="5">
    <location>
        <position position="157"/>
    </location>
    <ligand>
        <name>AMP</name>
        <dbReference type="ChEBI" id="CHEBI:456215"/>
    </ligand>
</feature>
<feature type="binding site" evidence="5">
    <location>
        <begin position="61"/>
        <end position="63"/>
    </location>
    <ligand>
        <name>AMP</name>
        <dbReference type="ChEBI" id="CHEBI:456215"/>
    </ligand>
</feature>
<evidence type="ECO:0000256" key="5">
    <source>
        <dbReference type="HAMAP-Rule" id="MF_00235"/>
    </source>
</evidence>
<evidence type="ECO:0000256" key="4">
    <source>
        <dbReference type="ARBA" id="ARBA00022777"/>
    </source>
</evidence>
<dbReference type="CDD" id="cd01428">
    <property type="entry name" value="ADK"/>
    <property type="match status" value="1"/>
</dbReference>
<comment type="pathway">
    <text evidence="5">Purine metabolism; AMP biosynthesis via salvage pathway; AMP from ADP: step 1/1.</text>
</comment>
<keyword evidence="5 7" id="KW-0067">ATP-binding</keyword>
<feature type="region of interest" description="NMP" evidence="5">
    <location>
        <begin position="34"/>
        <end position="63"/>
    </location>
</feature>
<dbReference type="Proteomes" id="UP000176204">
    <property type="component" value="Chromosome I"/>
</dbReference>
<comment type="similarity">
    <text evidence="5 6">Belongs to the adenylate kinase family.</text>
</comment>
<feature type="binding site" evidence="5">
    <location>
        <position position="35"/>
    </location>
    <ligand>
        <name>AMP</name>
        <dbReference type="ChEBI" id="CHEBI:456215"/>
    </ligand>
</feature>
<comment type="caution">
    <text evidence="5">Lacks conserved residue(s) required for the propagation of feature annotation.</text>
</comment>
<dbReference type="KEGG" id="agl:PYTT_0923"/>
<comment type="subunit">
    <text evidence="5 7">Monomer.</text>
</comment>
<dbReference type="OrthoDB" id="9805030at2"/>
<dbReference type="AlphaFoldDB" id="A0A1H6L796"/>
<dbReference type="InterPro" id="IPR033690">
    <property type="entry name" value="Adenylat_kinase_CS"/>
</dbReference>
<dbReference type="HAMAP" id="MF_00235">
    <property type="entry name" value="Adenylate_kinase_Adk"/>
    <property type="match status" value="1"/>
</dbReference>
<evidence type="ECO:0000313" key="9">
    <source>
        <dbReference type="Proteomes" id="UP000176204"/>
    </source>
</evidence>
<feature type="binding site" evidence="5">
    <location>
        <begin position="88"/>
        <end position="91"/>
    </location>
    <ligand>
        <name>AMP</name>
        <dbReference type="ChEBI" id="CHEBI:456215"/>
    </ligand>
</feature>
<dbReference type="GO" id="GO:0044209">
    <property type="term" value="P:AMP salvage"/>
    <property type="evidence" value="ECO:0007669"/>
    <property type="project" value="UniProtKB-UniRule"/>
</dbReference>
<feature type="binding site" evidence="5">
    <location>
        <position position="130"/>
    </location>
    <ligand>
        <name>ATP</name>
        <dbReference type="ChEBI" id="CHEBI:30616"/>
    </ligand>
</feature>
<evidence type="ECO:0000256" key="6">
    <source>
        <dbReference type="RuleBase" id="RU003330"/>
    </source>
</evidence>
<dbReference type="Gene3D" id="3.40.50.300">
    <property type="entry name" value="P-loop containing nucleotide triphosphate hydrolases"/>
    <property type="match status" value="1"/>
</dbReference>
<proteinExistence type="inferred from homology"/>
<dbReference type="GO" id="GO:0004017">
    <property type="term" value="F:AMP kinase activity"/>
    <property type="evidence" value="ECO:0007669"/>
    <property type="project" value="UniProtKB-UniRule"/>
</dbReference>
<dbReference type="InterPro" id="IPR000850">
    <property type="entry name" value="Adenylat/UMP-CMP_kin"/>
</dbReference>
<dbReference type="UniPathway" id="UPA00588">
    <property type="reaction ID" value="UER00649"/>
</dbReference>
<comment type="catalytic activity">
    <reaction evidence="5 7">
        <text>AMP + ATP = 2 ADP</text>
        <dbReference type="Rhea" id="RHEA:12973"/>
        <dbReference type="ChEBI" id="CHEBI:30616"/>
        <dbReference type="ChEBI" id="CHEBI:456215"/>
        <dbReference type="ChEBI" id="CHEBI:456216"/>
        <dbReference type="EC" id="2.7.4.3"/>
    </reaction>
</comment>
<dbReference type="InterPro" id="IPR006259">
    <property type="entry name" value="Adenyl_kin_sub"/>
</dbReference>
<feature type="binding site" evidence="5">
    <location>
        <begin position="14"/>
        <end position="19"/>
    </location>
    <ligand>
        <name>ATP</name>
        <dbReference type="ChEBI" id="CHEBI:30616"/>
    </ligand>
</feature>
<keyword evidence="9" id="KW-1185">Reference proteome</keyword>
<evidence type="ECO:0000256" key="1">
    <source>
        <dbReference type="ARBA" id="ARBA00022679"/>
    </source>
</evidence>
<keyword evidence="2 5" id="KW-0545">Nucleotide biosynthesis</keyword>
<dbReference type="InterPro" id="IPR027417">
    <property type="entry name" value="P-loop_NTPase"/>
</dbReference>
<dbReference type="NCBIfam" id="TIGR01351">
    <property type="entry name" value="adk"/>
    <property type="match status" value="1"/>
</dbReference>
<accession>A0A1H6L796</accession>
<dbReference type="GO" id="GO:0005524">
    <property type="term" value="F:ATP binding"/>
    <property type="evidence" value="ECO:0007669"/>
    <property type="project" value="UniProtKB-UniRule"/>
</dbReference>
<dbReference type="RefSeq" id="WP_067774628.1">
    <property type="nucleotide sequence ID" value="NZ_LIGX01000019.1"/>
</dbReference>
<comment type="function">
    <text evidence="5">Catalyzes the reversible transfer of the terminal phosphate group between ATP and AMP. Plays an important role in cellular energy homeostasis and in adenine nucleotide metabolism.</text>
</comment>
<dbReference type="GO" id="GO:0005737">
    <property type="term" value="C:cytoplasm"/>
    <property type="evidence" value="ECO:0007669"/>
    <property type="project" value="UniProtKB-SubCell"/>
</dbReference>
<keyword evidence="1 5" id="KW-0808">Transferase</keyword>
<sequence>MKTLKRFVLVGGPASGKGTQARYLAQAFGLHTLSTGALLRQEIEACSDLGRQAQSFMDRAMLVPDEVVNDIVRGWLSNNDETPWLLDGYPRTVAQAETLDSFMRERGLGVDVVVWLDVARELIEARMLKRKECTKCGLITRDGESVCPDCGSEMRVRADDNLEAFARRWQDYESLTVPVANYYAAKGMAVRVRVTEEGEPEEVSLRISQKLKEFAE</sequence>
<keyword evidence="5" id="KW-0963">Cytoplasm</keyword>
<comment type="domain">
    <text evidence="5">Consists of three domains, a large central CORE domain and two small peripheral domains, NMPbind and LID, which undergo movements during catalysis. The LID domain closes over the site of phosphoryl transfer upon ATP binding. Assembling and dissambling the active center during each catalytic cycle provides an effective means to prevent ATP hydrolysis.</text>
</comment>
<evidence type="ECO:0000256" key="3">
    <source>
        <dbReference type="ARBA" id="ARBA00022741"/>
    </source>
</evidence>
<feature type="binding site" evidence="5">
    <location>
        <position position="40"/>
    </location>
    <ligand>
        <name>AMP</name>
        <dbReference type="ChEBI" id="CHEBI:456215"/>
    </ligand>
</feature>
<protein>
    <recommendedName>
        <fullName evidence="5 7">Adenylate kinase</fullName>
        <shortName evidence="5">AK</shortName>
        <ecNumber evidence="5 7">2.7.4.3</ecNumber>
    </recommendedName>
    <alternativeName>
        <fullName evidence="5">ATP-AMP transphosphorylase</fullName>
    </alternativeName>
    <alternativeName>
        <fullName evidence="5">ATP:AMP phosphotransferase</fullName>
    </alternativeName>
    <alternativeName>
        <fullName evidence="5">Adenylate monophosphate kinase</fullName>
    </alternativeName>
</protein>
<evidence type="ECO:0000313" key="8">
    <source>
        <dbReference type="EMBL" id="SEH81108.1"/>
    </source>
</evidence>
<dbReference type="PANTHER" id="PTHR23359">
    <property type="entry name" value="NUCLEOTIDE KINASE"/>
    <property type="match status" value="1"/>
</dbReference>